<dbReference type="PANTHER" id="PTHR47738:SF1">
    <property type="entry name" value="NITROGEN REGULATORY PROTEIN"/>
    <property type="match status" value="1"/>
</dbReference>
<feature type="domain" description="PTS EIIA type-2" evidence="1">
    <location>
        <begin position="5"/>
        <end position="150"/>
    </location>
</feature>
<dbReference type="RefSeq" id="WP_078486577.1">
    <property type="nucleotide sequence ID" value="NZ_MPRJ01000026.1"/>
</dbReference>
<sequence length="156" mass="17150">MFPADFLTVERIGCRNPAASKKRVLEEIGKLLATSNPELKIEEVFDKLLERERLGSTGLGNGIGLPHARMAGVEQAVGAFLQLKTGVDYDAINGNPVDLVFGLLVPEEATQEHLQLLAKLASLFSNQKFCEMLRNTDDPAALEHQILHWEELAQSA</sequence>
<keyword evidence="2" id="KW-0813">Transport</keyword>
<dbReference type="Proteomes" id="UP000190896">
    <property type="component" value="Unassembled WGS sequence"/>
</dbReference>
<keyword evidence="3" id="KW-1185">Reference proteome</keyword>
<proteinExistence type="predicted"/>
<dbReference type="EMBL" id="MPRJ01000026">
    <property type="protein sequence ID" value="OOZ36783.1"/>
    <property type="molecule type" value="Genomic_DNA"/>
</dbReference>
<dbReference type="InterPro" id="IPR016152">
    <property type="entry name" value="PTrfase/Anion_transptr"/>
</dbReference>
<evidence type="ECO:0000259" key="1">
    <source>
        <dbReference type="PROSITE" id="PS51094"/>
    </source>
</evidence>
<evidence type="ECO:0000313" key="2">
    <source>
        <dbReference type="EMBL" id="OOZ36783.1"/>
    </source>
</evidence>
<dbReference type="GO" id="GO:0030295">
    <property type="term" value="F:protein kinase activator activity"/>
    <property type="evidence" value="ECO:0007669"/>
    <property type="project" value="TreeGrafter"/>
</dbReference>
<dbReference type="SUPFAM" id="SSF55804">
    <property type="entry name" value="Phoshotransferase/anion transport protein"/>
    <property type="match status" value="1"/>
</dbReference>
<protein>
    <submittedName>
        <fullName evidence="2">PTS sugar transporter subunit IIA</fullName>
    </submittedName>
</protein>
<evidence type="ECO:0000313" key="3">
    <source>
        <dbReference type="Proteomes" id="UP000190896"/>
    </source>
</evidence>
<organism evidence="2 3">
    <name type="scientific">Solemya velesiana gill symbiont</name>
    <dbReference type="NCBI Taxonomy" id="1918948"/>
    <lineage>
        <taxon>Bacteria</taxon>
        <taxon>Pseudomonadati</taxon>
        <taxon>Pseudomonadota</taxon>
        <taxon>Gammaproteobacteria</taxon>
        <taxon>sulfur-oxidizing symbionts</taxon>
    </lineage>
</organism>
<dbReference type="Pfam" id="PF00359">
    <property type="entry name" value="PTS_EIIA_2"/>
    <property type="match status" value="1"/>
</dbReference>
<keyword evidence="2" id="KW-0762">Sugar transport</keyword>
<comment type="caution">
    <text evidence="2">The sequence shown here is derived from an EMBL/GenBank/DDBJ whole genome shotgun (WGS) entry which is preliminary data.</text>
</comment>
<name>A0A1T2KV94_9GAMM</name>
<dbReference type="AlphaFoldDB" id="A0A1T2KV94"/>
<dbReference type="InterPro" id="IPR051541">
    <property type="entry name" value="PTS_SugarTrans_NitroReg"/>
</dbReference>
<dbReference type="PANTHER" id="PTHR47738">
    <property type="entry name" value="PTS SYSTEM FRUCTOSE-LIKE EIIA COMPONENT-RELATED"/>
    <property type="match status" value="1"/>
</dbReference>
<dbReference type="PROSITE" id="PS51094">
    <property type="entry name" value="PTS_EIIA_TYPE_2"/>
    <property type="match status" value="1"/>
</dbReference>
<dbReference type="Gene3D" id="3.40.930.10">
    <property type="entry name" value="Mannitol-specific EII, Chain A"/>
    <property type="match status" value="1"/>
</dbReference>
<reference evidence="2 3" key="1">
    <citation type="submission" date="2016-11" db="EMBL/GenBank/DDBJ databases">
        <title>Mixed transmission modes and dynamic genome evolution in an obligate animal-bacterial symbiosis.</title>
        <authorList>
            <person name="Russell S.L."/>
            <person name="Corbett-Detig R.B."/>
            <person name="Cavanaugh C.M."/>
        </authorList>
    </citation>
    <scope>NUCLEOTIDE SEQUENCE [LARGE SCALE GENOMIC DNA]</scope>
    <source>
        <strain evidence="2">Se-Cadez</strain>
    </source>
</reference>
<dbReference type="OrthoDB" id="95460at2"/>
<gene>
    <name evidence="2" type="ORF">BOW51_05500</name>
</gene>
<accession>A0A1T2KV94</accession>
<dbReference type="InterPro" id="IPR002178">
    <property type="entry name" value="PTS_EIIA_type-2_dom"/>
</dbReference>
<dbReference type="CDD" id="cd00211">
    <property type="entry name" value="PTS_IIA_fru"/>
    <property type="match status" value="1"/>
</dbReference>